<evidence type="ECO:0000313" key="2">
    <source>
        <dbReference type="Proteomes" id="UP001212602"/>
    </source>
</evidence>
<comment type="caution">
    <text evidence="1">The sequence shown here is derived from an EMBL/GenBank/DDBJ whole genome shotgun (WGS) entry which is preliminary data.</text>
</comment>
<proteinExistence type="predicted"/>
<organism evidence="1 2">
    <name type="scientific">Xenophilus arseniciresistens</name>
    <dbReference type="NCBI Taxonomy" id="1283306"/>
    <lineage>
        <taxon>Bacteria</taxon>
        <taxon>Pseudomonadati</taxon>
        <taxon>Pseudomonadota</taxon>
        <taxon>Betaproteobacteria</taxon>
        <taxon>Burkholderiales</taxon>
        <taxon>Comamonadaceae</taxon>
        <taxon>Xenophilus</taxon>
    </lineage>
</organism>
<protein>
    <submittedName>
        <fullName evidence="1">Uncharacterized protein</fullName>
    </submittedName>
</protein>
<dbReference type="EMBL" id="JAQIPB010000002">
    <property type="protein sequence ID" value="MDA7415739.1"/>
    <property type="molecule type" value="Genomic_DNA"/>
</dbReference>
<name>A0AAE3N9L8_9BURK</name>
<evidence type="ECO:0000313" key="1">
    <source>
        <dbReference type="EMBL" id="MDA7415739.1"/>
    </source>
</evidence>
<gene>
    <name evidence="1" type="ORF">PGB34_05125</name>
</gene>
<accession>A0AAE3N9L8</accession>
<dbReference type="Proteomes" id="UP001212602">
    <property type="component" value="Unassembled WGS sequence"/>
</dbReference>
<keyword evidence="2" id="KW-1185">Reference proteome</keyword>
<sequence>MAAEVLEKPVGLRMKLSQVANLSGDQEAIVRLLAGIPMESGGRPGLSSGPRGQCPKELGLAIWDFQTRWLGKGIKKRDGVVDPGGSTLAQLNLLSTGAAPLIGPGGTDPTARAIEVSLESVNGQYGVVITNPVVANLSEPVLREVPLALPVSLYRCKVRKNGRSFWIGAAVPVGTLDYTGVQLYFHPTPTNGGVVHAADPDYASFGGGWAGSIERYLPMIGGQLAGVRPMVLLTPFMTMAAMSDGAANMFTEQGVEMLNAVMAALQRESNWTMNAPDLQQIGVTSFSSGIEYLRRFISAVGPSGLIREVIELDASFNHRYPAAPTLCEGAVSKAYGQRELRSPPPGWTTLAPHRWKKVKSFAAKGTHAQIGWMTYFAAMQSSVIT</sequence>
<reference evidence="1" key="1">
    <citation type="submission" date="2023-01" db="EMBL/GenBank/DDBJ databases">
        <title>Xenophilus mangrovi sp. nov., isolated from soil of Mangrove nature reserve.</title>
        <authorList>
            <person name="Xu S."/>
            <person name="Liu Z."/>
            <person name="Xu Y."/>
        </authorList>
    </citation>
    <scope>NUCLEOTIDE SEQUENCE</scope>
    <source>
        <strain evidence="1">YW8</strain>
    </source>
</reference>
<dbReference type="RefSeq" id="WP_271427014.1">
    <property type="nucleotide sequence ID" value="NZ_JAQIPB010000002.1"/>
</dbReference>
<dbReference type="AlphaFoldDB" id="A0AAE3N9L8"/>